<reference evidence="2 4" key="2">
    <citation type="submission" date="2023-10" db="EMBL/GenBank/DDBJ databases">
        <title>To unveil natural product biosynthetic capacity in Pseudoalteromonas.</title>
        <authorList>
            <person name="Wang J."/>
        </authorList>
    </citation>
    <scope>NUCLEOTIDE SEQUENCE [LARGE SCALE GENOMIC DNA]</scope>
    <source>
        <strain evidence="2 4">DSM 15914</strain>
    </source>
</reference>
<dbReference type="EMBL" id="CP137578">
    <property type="protein sequence ID" value="WOX29276.1"/>
    <property type="molecule type" value="Genomic_DNA"/>
</dbReference>
<evidence type="ECO:0000313" key="4">
    <source>
        <dbReference type="Proteomes" id="UP001304419"/>
    </source>
</evidence>
<name>A0A8I2H7G8_9GAMM</name>
<sequence length="252" mass="29335">MFTKKEIKNIVEKATNHWLFPDFTNKLTWFVATLGGTVLATPTAFKEIFYNFLVDTFNLNGGEYFTLAELQSSSVEPLVGFGLIVFALIHNLANKFFAYKSSEFALEDSKQLRQVDVDLFNRFLTDFPSDGYSVPFLRDHDLGNSYHDNSLKDINKFVDQWDNVEHHFLNEEIEAKRSELWKKCHSFVYLLASRSYDLNGGPMFSCVPDTYRGAWDYPAHVDEQLRELNEKATECHELHQKFVLFARRKLKC</sequence>
<dbReference type="AlphaFoldDB" id="A0A8I2H7G8"/>
<dbReference type="Proteomes" id="UP001304419">
    <property type="component" value="Chromosome 1"/>
</dbReference>
<dbReference type="RefSeq" id="WP_045962052.1">
    <property type="nucleotide sequence ID" value="NZ_CBCSDF010000020.1"/>
</dbReference>
<dbReference type="Proteomes" id="UP000646877">
    <property type="component" value="Unassembled WGS sequence"/>
</dbReference>
<accession>A0A8I2H7G8</accession>
<organism evidence="1 3">
    <name type="scientific">Pseudoalteromonas maricaloris</name>
    <dbReference type="NCBI Taxonomy" id="184924"/>
    <lineage>
        <taxon>Bacteria</taxon>
        <taxon>Pseudomonadati</taxon>
        <taxon>Pseudomonadota</taxon>
        <taxon>Gammaproteobacteria</taxon>
        <taxon>Alteromonadales</taxon>
        <taxon>Pseudoalteromonadaceae</taxon>
        <taxon>Pseudoalteromonas</taxon>
    </lineage>
</organism>
<evidence type="ECO:0000313" key="1">
    <source>
        <dbReference type="EMBL" id="NLR23462.1"/>
    </source>
</evidence>
<evidence type="ECO:0000313" key="2">
    <source>
        <dbReference type="EMBL" id="WOX29276.1"/>
    </source>
</evidence>
<dbReference type="EMBL" id="WEIA01000016">
    <property type="protein sequence ID" value="NLR23462.1"/>
    <property type="molecule type" value="Genomic_DNA"/>
</dbReference>
<proteinExistence type="predicted"/>
<gene>
    <name evidence="1" type="ORF">F9Y85_19515</name>
    <name evidence="2" type="ORF">R5H13_03110</name>
</gene>
<protein>
    <submittedName>
        <fullName evidence="1">Uncharacterized protein</fullName>
    </submittedName>
</protein>
<reference evidence="1" key="1">
    <citation type="submission" date="2019-10" db="EMBL/GenBank/DDBJ databases">
        <authorList>
            <person name="Paulsen S."/>
        </authorList>
    </citation>
    <scope>NUCLEOTIDE SEQUENCE</scope>
    <source>
        <strain evidence="1">LMG 19692</strain>
    </source>
</reference>
<keyword evidence="4" id="KW-1185">Reference proteome</keyword>
<evidence type="ECO:0000313" key="3">
    <source>
        <dbReference type="Proteomes" id="UP000646877"/>
    </source>
</evidence>